<feature type="region of interest" description="Disordered" evidence="1">
    <location>
        <begin position="167"/>
        <end position="371"/>
    </location>
</feature>
<feature type="region of interest" description="Disordered" evidence="1">
    <location>
        <begin position="585"/>
        <end position="665"/>
    </location>
</feature>
<feature type="compositionally biased region" description="Polar residues" evidence="1">
    <location>
        <begin position="238"/>
        <end position="257"/>
    </location>
</feature>
<dbReference type="RefSeq" id="XP_062793756.1">
    <property type="nucleotide sequence ID" value="XM_062937705.1"/>
</dbReference>
<keyword evidence="3" id="KW-1185">Reference proteome</keyword>
<feature type="compositionally biased region" description="Low complexity" evidence="1">
    <location>
        <begin position="429"/>
        <end position="439"/>
    </location>
</feature>
<feature type="compositionally biased region" description="Basic and acidic residues" evidence="1">
    <location>
        <begin position="603"/>
        <end position="629"/>
    </location>
</feature>
<organism evidence="2 3">
    <name type="scientific">Kwoniella shivajii</name>
    <dbReference type="NCBI Taxonomy" id="564305"/>
    <lineage>
        <taxon>Eukaryota</taxon>
        <taxon>Fungi</taxon>
        <taxon>Dikarya</taxon>
        <taxon>Basidiomycota</taxon>
        <taxon>Agaricomycotina</taxon>
        <taxon>Tremellomycetes</taxon>
        <taxon>Tremellales</taxon>
        <taxon>Cryptococcaceae</taxon>
        <taxon>Kwoniella</taxon>
    </lineage>
</organism>
<evidence type="ECO:0000313" key="2">
    <source>
        <dbReference type="EMBL" id="WRT69017.1"/>
    </source>
</evidence>
<gene>
    <name evidence="2" type="ORF">IL334_005999</name>
</gene>
<feature type="compositionally biased region" description="Basic and acidic residues" evidence="1">
    <location>
        <begin position="350"/>
        <end position="359"/>
    </location>
</feature>
<feature type="compositionally biased region" description="Basic and acidic residues" evidence="1">
    <location>
        <begin position="291"/>
        <end position="309"/>
    </location>
</feature>
<protein>
    <recommendedName>
        <fullName evidence="4">BRCT domain-containing protein</fullName>
    </recommendedName>
</protein>
<dbReference type="GeneID" id="87958129"/>
<evidence type="ECO:0008006" key="4">
    <source>
        <dbReference type="Google" id="ProtNLM"/>
    </source>
</evidence>
<evidence type="ECO:0000313" key="3">
    <source>
        <dbReference type="Proteomes" id="UP001329825"/>
    </source>
</evidence>
<feature type="region of interest" description="Disordered" evidence="1">
    <location>
        <begin position="399"/>
        <end position="463"/>
    </location>
</feature>
<reference evidence="2 3" key="1">
    <citation type="submission" date="2024-01" db="EMBL/GenBank/DDBJ databases">
        <title>Comparative genomics of Cryptococcus and Kwoniella reveals pathogenesis evolution and contrasting modes of karyotype evolution via chromosome fusion or intercentromeric recombination.</title>
        <authorList>
            <person name="Coelho M.A."/>
            <person name="David-Palma M."/>
            <person name="Shea T."/>
            <person name="Bowers K."/>
            <person name="McGinley-Smith S."/>
            <person name="Mohammad A.W."/>
            <person name="Gnirke A."/>
            <person name="Yurkov A.M."/>
            <person name="Nowrousian M."/>
            <person name="Sun S."/>
            <person name="Cuomo C.A."/>
            <person name="Heitman J."/>
        </authorList>
    </citation>
    <scope>NUCLEOTIDE SEQUENCE [LARGE SCALE GENOMIC DNA]</scope>
    <source>
        <strain evidence="2">CBS 11374</strain>
    </source>
</reference>
<accession>A0ABZ1D5Z0</accession>
<evidence type="ECO:0000256" key="1">
    <source>
        <dbReference type="SAM" id="MobiDB-lite"/>
    </source>
</evidence>
<feature type="compositionally biased region" description="Acidic residues" evidence="1">
    <location>
        <begin position="585"/>
        <end position="602"/>
    </location>
</feature>
<feature type="compositionally biased region" description="Low complexity" evidence="1">
    <location>
        <begin position="263"/>
        <end position="277"/>
    </location>
</feature>
<dbReference type="EMBL" id="CP141888">
    <property type="protein sequence ID" value="WRT69017.1"/>
    <property type="molecule type" value="Genomic_DNA"/>
</dbReference>
<proteinExistence type="predicted"/>
<name>A0ABZ1D5Z0_9TREE</name>
<dbReference type="Proteomes" id="UP001329825">
    <property type="component" value="Chromosome 8"/>
</dbReference>
<sequence length="817" mass="93127">MTRRNGFRPPTHRWTDSETRQLLQVISSSSTYRDAFFPPVGYRTDSIRYQLERELCIEVLRGTEWFRWMDSNRLIIKERGRWISGDHWVERNNPVGNRFKWIQDEVIGIKRILGPVRSARELKDGALLQWEDWRNRGMYTWYFDYVNLKSMRDPSWINTHQLSMSNQSSQEYTTTPESGSSHSRNTRNNDEPLREITSSCSSSSLSRPNISNPQPYKHTTMIPRFPQASPLERPLSTPCRSTSNPSNISYPSRPASTSKRRSYPSQSTSYPTPTSSSAIRHSKRARITLSSREDPQYRRLSERVGERAPDVIYISSDSDSDSDNQTDTQPLSVVQRGRRSSASSSASSRPDSDIPEPRNHQIMSSSVITRSRAIPYSSNRPFNESENLAAIRKLTSQYVPLPLPDGDTDSESSSRPPTPPLPDATRIQSSTTNTTTTSTVPHRPANTAVTTRSRAISPHFNENMFHDPNIRSYRLDVLHERLGMPLPPKPPARPPMMIEPRREQEDEDGLRRDEIRYSPLIITDGSFPDYPIDVTSPKEANNYHAPIEIIEDDNAIPLIIGNEIDEITSNRYSVDRELVTEIEEVDGLELEDEHEDMDLDPDESLKDADHEEHCNRNQSKERVDERSDESWEIIDNPSDQHLSPPHESSTQRPPTPPLPTTYTAETTNSINQNSLFHAVPQTSTPTSPSSALNNPLNKLPPMPLREVHAATVTTVSPMIRMLLNELRKNQSRCLSNIEVVIELSLLPFRKALVDLIELMGGRVITCSNDMSRSRTRYILHDPNNITDGEGQGIFEQRLTLEGFMEIIMDLRTKELGH</sequence>
<feature type="compositionally biased region" description="Polar residues" evidence="1">
    <location>
        <begin position="167"/>
        <end position="183"/>
    </location>
</feature>
<feature type="compositionally biased region" description="Low complexity" evidence="1">
    <location>
        <begin position="340"/>
        <end position="349"/>
    </location>
</feature>